<dbReference type="Pfam" id="PF13567">
    <property type="entry name" value="DUF4131"/>
    <property type="match status" value="1"/>
</dbReference>
<evidence type="ECO:0000256" key="6">
    <source>
        <dbReference type="SAM" id="Phobius"/>
    </source>
</evidence>
<dbReference type="Pfam" id="PF03772">
    <property type="entry name" value="Competence"/>
    <property type="match status" value="1"/>
</dbReference>
<dbReference type="CDD" id="cd07731">
    <property type="entry name" value="ComA-like_MBL-fold"/>
    <property type="match status" value="1"/>
</dbReference>
<feature type="transmembrane region" description="Helical" evidence="6">
    <location>
        <begin position="244"/>
        <end position="267"/>
    </location>
</feature>
<proteinExistence type="predicted"/>
<dbReference type="InterPro" id="IPR004477">
    <property type="entry name" value="ComEC_N"/>
</dbReference>
<reference evidence="8 9" key="1">
    <citation type="submission" date="2021-10" db="EMBL/GenBank/DDBJ databases">
        <authorList>
            <person name="Chen M."/>
        </authorList>
    </citation>
    <scope>NUCLEOTIDE SEQUENCE [LARGE SCALE GENOMIC DNA]</scope>
    <source>
        <strain evidence="8 9">H3-26</strain>
    </source>
</reference>
<evidence type="ECO:0000313" key="9">
    <source>
        <dbReference type="Proteomes" id="UP001198034"/>
    </source>
</evidence>
<evidence type="ECO:0000256" key="1">
    <source>
        <dbReference type="ARBA" id="ARBA00004651"/>
    </source>
</evidence>
<evidence type="ECO:0000256" key="5">
    <source>
        <dbReference type="ARBA" id="ARBA00023136"/>
    </source>
</evidence>
<keyword evidence="9" id="KW-1185">Reference proteome</keyword>
<evidence type="ECO:0000256" key="3">
    <source>
        <dbReference type="ARBA" id="ARBA00022692"/>
    </source>
</evidence>
<evidence type="ECO:0000259" key="7">
    <source>
        <dbReference type="SMART" id="SM00849"/>
    </source>
</evidence>
<evidence type="ECO:0000256" key="4">
    <source>
        <dbReference type="ARBA" id="ARBA00022989"/>
    </source>
</evidence>
<comment type="subcellular location">
    <subcellularLocation>
        <location evidence="1">Cell membrane</location>
        <topology evidence="1">Multi-pass membrane protein</topology>
    </subcellularLocation>
</comment>
<dbReference type="EMBL" id="JAJAWG010000002">
    <property type="protein sequence ID" value="MCB5195824.1"/>
    <property type="molecule type" value="Genomic_DNA"/>
</dbReference>
<evidence type="ECO:0000313" key="8">
    <source>
        <dbReference type="EMBL" id="MCB5195824.1"/>
    </source>
</evidence>
<keyword evidence="5 6" id="KW-0472">Membrane</keyword>
<feature type="transmembrane region" description="Helical" evidence="6">
    <location>
        <begin position="279"/>
        <end position="297"/>
    </location>
</feature>
<dbReference type="InterPro" id="IPR035681">
    <property type="entry name" value="ComA-like_MBL"/>
</dbReference>
<feature type="transmembrane region" description="Helical" evidence="6">
    <location>
        <begin position="53"/>
        <end position="73"/>
    </location>
</feature>
<accession>A0ABS8BJP4</accession>
<name>A0ABS8BJP4_9NEIS</name>
<feature type="transmembrane region" description="Helical" evidence="6">
    <location>
        <begin position="374"/>
        <end position="396"/>
    </location>
</feature>
<dbReference type="Pfam" id="PF00753">
    <property type="entry name" value="Lactamase_B"/>
    <property type="match status" value="1"/>
</dbReference>
<keyword evidence="4 6" id="KW-1133">Transmembrane helix</keyword>
<dbReference type="PANTHER" id="PTHR30619">
    <property type="entry name" value="DNA INTERNALIZATION/COMPETENCE PROTEIN COMEC/REC2"/>
    <property type="match status" value="1"/>
</dbReference>
<dbReference type="RefSeq" id="WP_226763607.1">
    <property type="nucleotide sequence ID" value="NZ_JAJAWG010000002.1"/>
</dbReference>
<feature type="domain" description="Metallo-beta-lactamase" evidence="7">
    <location>
        <begin position="520"/>
        <end position="710"/>
    </location>
</feature>
<keyword evidence="2" id="KW-1003">Cell membrane</keyword>
<dbReference type="InterPro" id="IPR025405">
    <property type="entry name" value="DUF4131"/>
</dbReference>
<protein>
    <submittedName>
        <fullName evidence="8">DNA internalization-related competence protein ComEC/Rec2</fullName>
    </submittedName>
</protein>
<keyword evidence="3 6" id="KW-0812">Transmembrane</keyword>
<dbReference type="SMART" id="SM00849">
    <property type="entry name" value="Lactamase_B"/>
    <property type="match status" value="1"/>
</dbReference>
<feature type="transmembrane region" description="Helical" evidence="6">
    <location>
        <begin position="333"/>
        <end position="362"/>
    </location>
</feature>
<dbReference type="NCBIfam" id="TIGR00360">
    <property type="entry name" value="ComEC_N-term"/>
    <property type="match status" value="1"/>
</dbReference>
<dbReference type="InterPro" id="IPR052159">
    <property type="entry name" value="Competence_DNA_uptake"/>
</dbReference>
<dbReference type="SUPFAM" id="SSF56281">
    <property type="entry name" value="Metallo-hydrolase/oxidoreductase"/>
    <property type="match status" value="1"/>
</dbReference>
<dbReference type="Gene3D" id="3.60.15.10">
    <property type="entry name" value="Ribonuclease Z/Hydroxyacylglutathione hydrolase-like"/>
    <property type="match status" value="1"/>
</dbReference>
<dbReference type="Proteomes" id="UP001198034">
    <property type="component" value="Unassembled WGS sequence"/>
</dbReference>
<dbReference type="InterPro" id="IPR001279">
    <property type="entry name" value="Metallo-B-lactamas"/>
</dbReference>
<dbReference type="PANTHER" id="PTHR30619:SF1">
    <property type="entry name" value="RECOMBINATION PROTEIN 2"/>
    <property type="match status" value="1"/>
</dbReference>
<dbReference type="NCBIfam" id="TIGR00361">
    <property type="entry name" value="ComEC_Rec2"/>
    <property type="match status" value="1"/>
</dbReference>
<feature type="transmembrane region" description="Helical" evidence="6">
    <location>
        <begin position="28"/>
        <end position="46"/>
    </location>
</feature>
<gene>
    <name evidence="8" type="ORF">LG219_05915</name>
</gene>
<dbReference type="InterPro" id="IPR004797">
    <property type="entry name" value="Competence_ComEC/Rec2"/>
</dbReference>
<comment type="caution">
    <text evidence="8">The sequence shown here is derived from an EMBL/GenBank/DDBJ whole genome shotgun (WGS) entry which is preliminary data.</text>
</comment>
<feature type="transmembrane region" description="Helical" evidence="6">
    <location>
        <begin position="408"/>
        <end position="427"/>
    </location>
</feature>
<evidence type="ECO:0000256" key="2">
    <source>
        <dbReference type="ARBA" id="ARBA00022475"/>
    </source>
</evidence>
<sequence length="778" mass="85771">MLSRYLLFIFGWVLGIIALQQQAALPALGWVLTIALLALGLLFYLNRRQPKSVLQWLVLLVLAFSLGFAWANWRAQMRMAQRIPADLVGQTLWMSGFIADLPQDSRYGPRFIFTPDADPKRAWQVDKIQVNAKGGPFGAGERWRLQLKLKPIHGVVNSAGVDLEAWFLQQNIAAIASMKSAERLPGFSVRAAVLRVRAALRERIEHALQDAPYQGVIVALTIGDQAGIPKPQWQRFALTGITHLISISGLHITMLAAMGMALVRYGWRRSAYLTQRLAAQRAALIAGVLIALIYSVLAGMSVPTQRTVLMLLVGAVCMWRARPMAISAIWATALAVVVLFDPFAVLSVGFWLSFLAVAYLLWVGANRIGHEPAWRLWLSTQWAATLASLPILVLVFGQVPLMSPLANALAIPLVSVLITPLALLGLLDPTGTLLRWAEGLFSILDRLLQWLLTWPWPALEISSPPMGILPMAMLGVALLLLPRGIPARWLGWVMLLPLFFMPQPKLDDGQFKLQVLDVDQGLSVLVQTRQHALLFDTGREANAERVILPVLRQAGITQLDTLLLSHNDNDHIGGAPILLGQGDAAALPIHLILHSLPENQPILSSQVAQQRCQTGQRWHWDGVDFEVLWLRADYAANNDNARGCVLRIHNRWHSALIPADISRVEEGELLAAALPATDIVIAPHHGSKSASSDAFIQALQPQYTVFSAGFMNQFRHPHPEVLARYAAAGASILRTDQDGSLQFTVGELINLQRQRAIAPRYWYTAIYSDPQSAAGNLP</sequence>
<dbReference type="InterPro" id="IPR036866">
    <property type="entry name" value="RibonucZ/Hydroxyglut_hydro"/>
</dbReference>
<organism evidence="8 9">
    <name type="scientific">Deefgea salmonis</name>
    <dbReference type="NCBI Taxonomy" id="2875502"/>
    <lineage>
        <taxon>Bacteria</taxon>
        <taxon>Pseudomonadati</taxon>
        <taxon>Pseudomonadota</taxon>
        <taxon>Betaproteobacteria</taxon>
        <taxon>Neisseriales</taxon>
        <taxon>Chitinibacteraceae</taxon>
        <taxon>Deefgea</taxon>
    </lineage>
</organism>